<comment type="caution">
    <text evidence="1">The sequence shown here is derived from an EMBL/GenBank/DDBJ whole genome shotgun (WGS) entry which is preliminary data.</text>
</comment>
<accession>A0A495JX26</accession>
<protein>
    <submittedName>
        <fullName evidence="1">Uncharacterized protein</fullName>
    </submittedName>
</protein>
<name>A0A495JX26_WILMA</name>
<reference evidence="1 2" key="1">
    <citation type="submission" date="2018-10" db="EMBL/GenBank/DDBJ databases">
        <title>Sequencing the genomes of 1000 actinobacteria strains.</title>
        <authorList>
            <person name="Klenk H.-P."/>
        </authorList>
    </citation>
    <scope>NUCLEOTIDE SEQUENCE [LARGE SCALE GENOMIC DNA]</scope>
    <source>
        <strain evidence="1 2">DSM 44343</strain>
    </source>
</reference>
<organism evidence="1 2">
    <name type="scientific">Williamsia marianensis</name>
    <dbReference type="NCBI Taxonomy" id="85044"/>
    <lineage>
        <taxon>Bacteria</taxon>
        <taxon>Bacillati</taxon>
        <taxon>Actinomycetota</taxon>
        <taxon>Actinomycetes</taxon>
        <taxon>Mycobacteriales</taxon>
        <taxon>Nocardiaceae</taxon>
        <taxon>Williamsia</taxon>
    </lineage>
</organism>
<dbReference type="EMBL" id="RBKV01000001">
    <property type="protein sequence ID" value="RKR93411.1"/>
    <property type="molecule type" value="Genomic_DNA"/>
</dbReference>
<evidence type="ECO:0000313" key="2">
    <source>
        <dbReference type="Proteomes" id="UP000274762"/>
    </source>
</evidence>
<dbReference type="AlphaFoldDB" id="A0A495JX26"/>
<proteinExistence type="predicted"/>
<sequence>MQPVSCTPLNLLREGRNIQNPSATAGLHESVCEADEIDGDWKRAKLDARVATVDS</sequence>
<evidence type="ECO:0000313" key="1">
    <source>
        <dbReference type="EMBL" id="RKR93411.1"/>
    </source>
</evidence>
<gene>
    <name evidence="1" type="ORF">DFJ75_0195</name>
</gene>
<dbReference type="Proteomes" id="UP000274762">
    <property type="component" value="Unassembled WGS sequence"/>
</dbReference>